<feature type="signal peptide" evidence="1">
    <location>
        <begin position="1"/>
        <end position="21"/>
    </location>
</feature>
<organism evidence="2 3">
    <name type="scientific">Gryllus longicercus</name>
    <dbReference type="NCBI Taxonomy" id="2509291"/>
    <lineage>
        <taxon>Eukaryota</taxon>
        <taxon>Metazoa</taxon>
        <taxon>Ecdysozoa</taxon>
        <taxon>Arthropoda</taxon>
        <taxon>Hexapoda</taxon>
        <taxon>Insecta</taxon>
        <taxon>Pterygota</taxon>
        <taxon>Neoptera</taxon>
        <taxon>Polyneoptera</taxon>
        <taxon>Orthoptera</taxon>
        <taxon>Ensifera</taxon>
        <taxon>Gryllidea</taxon>
        <taxon>Grylloidea</taxon>
        <taxon>Gryllidae</taxon>
        <taxon>Gryllinae</taxon>
        <taxon>Gryllus</taxon>
    </lineage>
</organism>
<comment type="caution">
    <text evidence="2">The sequence shown here is derived from an EMBL/GenBank/DDBJ whole genome shotgun (WGS) entry which is preliminary data.</text>
</comment>
<evidence type="ECO:0000313" key="2">
    <source>
        <dbReference type="EMBL" id="KAK7872778.1"/>
    </source>
</evidence>
<accession>A0AAN9WNU2</accession>
<evidence type="ECO:0000256" key="1">
    <source>
        <dbReference type="SAM" id="SignalP"/>
    </source>
</evidence>
<dbReference type="EMBL" id="JAZDUA010000020">
    <property type="protein sequence ID" value="KAK7872778.1"/>
    <property type="molecule type" value="Genomic_DNA"/>
</dbReference>
<sequence>MLLYIDLVEIFLLLCSPQLDAQLDDIEAPEVFEFDAVLKSVRPCEGDDAYQHKLNNPKLERISQDTVALSCELEVTSDIPDKPTYTGIYKVEKLLFSVEDVKPLMREGIMVFTVKHLMDGKCFGCGVVEFYVTME</sequence>
<evidence type="ECO:0000313" key="3">
    <source>
        <dbReference type="Proteomes" id="UP001378592"/>
    </source>
</evidence>
<dbReference type="Proteomes" id="UP001378592">
    <property type="component" value="Unassembled WGS sequence"/>
</dbReference>
<dbReference type="AlphaFoldDB" id="A0AAN9WNU2"/>
<name>A0AAN9WNU2_9ORTH</name>
<keyword evidence="1" id="KW-0732">Signal</keyword>
<proteinExistence type="predicted"/>
<protein>
    <recommendedName>
        <fullName evidence="4">Accessory gland protein</fullName>
    </recommendedName>
</protein>
<evidence type="ECO:0008006" key="4">
    <source>
        <dbReference type="Google" id="ProtNLM"/>
    </source>
</evidence>
<gene>
    <name evidence="2" type="ORF">R5R35_011903</name>
</gene>
<keyword evidence="3" id="KW-1185">Reference proteome</keyword>
<feature type="chain" id="PRO_5042971212" description="Accessory gland protein" evidence="1">
    <location>
        <begin position="22"/>
        <end position="135"/>
    </location>
</feature>
<reference evidence="2 3" key="1">
    <citation type="submission" date="2024-03" db="EMBL/GenBank/DDBJ databases">
        <title>The genome assembly and annotation of the cricket Gryllus longicercus Weissman &amp; Gray.</title>
        <authorList>
            <person name="Szrajer S."/>
            <person name="Gray D."/>
            <person name="Ylla G."/>
        </authorList>
    </citation>
    <scope>NUCLEOTIDE SEQUENCE [LARGE SCALE GENOMIC DNA]</scope>
    <source>
        <strain evidence="2">DAG 2021-001</strain>
        <tissue evidence="2">Whole body minus gut</tissue>
    </source>
</reference>